<sequence length="518" mass="54841">MEAIKAPLGAFLVHQGEGRDKLTDALSGTLGSDVVAASLAPAGGGVAGVMDKSGVEHVFSVTPGAPLLSLAEGTLDHAGGYSLSLGRSCPANLPALLAAMPSLTPGATGLAPSFGFGDRIGLATPGHAAAMRAAGEGLVPIFCQQSIREMTRTRRTPPEVMSDAVFGALRSGWTGPTGADADHLKTFADVDVTAASGFVFFTIDPSDHVDQNAGGYDGAELEKRFEAMVQAGQGGAEQAAGLYEGKSFDLGTGAVAFDRQTLYRAVVKYGRALDHIQAMAAHIAEVRAGKPWEIEVSVDETEEPTSVAEHCYIAMELKRRGVAIVSLAPRFPGAFEKGVDYRGDLRELRDVLARHAAVAERFGPYKLSLHSGSDKFGVYPLLAKATRGVFHVKTAGTSYLEALRVACRADPDLFREIVGFSRARFDTDKASYHISAVLGGSSPPERLDKGVLEAAYLGYDNGRQILHVTFGSVLTAPGARGGPSFRERLAALLKEHRALHEEVLRIHFERHLRPLTGA</sequence>
<evidence type="ECO:0000313" key="2">
    <source>
        <dbReference type="EMBL" id="GFK95849.1"/>
    </source>
</evidence>
<feature type="binding site" evidence="1">
    <location>
        <position position="337"/>
    </location>
    <ligand>
        <name>a divalent metal cation</name>
        <dbReference type="ChEBI" id="CHEBI:60240"/>
    </ligand>
</feature>
<comment type="function">
    <text evidence="1">Catalyzes the epimerization of D-tagaturonate (D-TagA) to D-fructuronate (D-FruA).</text>
</comment>
<feature type="binding site" evidence="1">
    <location>
        <position position="370"/>
    </location>
    <ligand>
        <name>a divalent metal cation</name>
        <dbReference type="ChEBI" id="CHEBI:60240"/>
    </ligand>
</feature>
<dbReference type="RefSeq" id="WP_217270609.1">
    <property type="nucleotide sequence ID" value="NZ_BLTE01000024.1"/>
</dbReference>
<accession>A0A6V8M0T5</accession>
<dbReference type="EMBL" id="BLTE01000024">
    <property type="protein sequence ID" value="GFK95849.1"/>
    <property type="molecule type" value="Genomic_DNA"/>
</dbReference>
<evidence type="ECO:0000313" key="3">
    <source>
        <dbReference type="Proteomes" id="UP000494245"/>
    </source>
</evidence>
<comment type="catalytic activity">
    <reaction evidence="1">
        <text>keto-D-tagaturonate = keto-D-fructuronate</text>
        <dbReference type="Rhea" id="RHEA:51656"/>
        <dbReference type="ChEBI" id="CHEBI:17886"/>
        <dbReference type="ChEBI" id="CHEBI:59881"/>
        <dbReference type="EC" id="5.1.2.7"/>
    </reaction>
</comment>
<feature type="binding site" evidence="1">
    <location>
        <position position="183"/>
    </location>
    <ligand>
        <name>a divalent metal cation</name>
        <dbReference type="ChEBI" id="CHEBI:60240"/>
    </ligand>
</feature>
<reference evidence="2 3" key="2">
    <citation type="submission" date="2020-05" db="EMBL/GenBank/DDBJ databases">
        <title>Draft genome sequence of Desulfovibrio sp. strainFSS-1.</title>
        <authorList>
            <person name="Shimoshige H."/>
            <person name="Kobayashi H."/>
            <person name="Maekawa T."/>
        </authorList>
    </citation>
    <scope>NUCLEOTIDE SEQUENCE [LARGE SCALE GENOMIC DNA]</scope>
    <source>
        <strain evidence="2 3">SIID29052-01</strain>
    </source>
</reference>
<dbReference type="AlphaFoldDB" id="A0A6V8M0T5"/>
<comment type="similarity">
    <text evidence="1">Belongs to the UxaE family.</text>
</comment>
<feature type="active site" description="Proton donor" evidence="1">
    <location>
        <position position="295"/>
    </location>
</feature>
<evidence type="ECO:0000256" key="1">
    <source>
        <dbReference type="HAMAP-Rule" id="MF_02243"/>
    </source>
</evidence>
<reference evidence="2 3" key="1">
    <citation type="submission" date="2020-04" db="EMBL/GenBank/DDBJ databases">
        <authorList>
            <consortium name="Desulfovibrio sp. FSS-1 genome sequencing consortium"/>
            <person name="Shimoshige H."/>
            <person name="Kobayashi H."/>
            <person name="Maekawa T."/>
        </authorList>
    </citation>
    <scope>NUCLEOTIDE SEQUENCE [LARGE SCALE GENOMIC DNA]</scope>
    <source>
        <strain evidence="2 3">SIID29052-01</strain>
    </source>
</reference>
<dbReference type="GO" id="GO:0046872">
    <property type="term" value="F:metal ion binding"/>
    <property type="evidence" value="ECO:0007669"/>
    <property type="project" value="UniProtKB-UniRule"/>
</dbReference>
<proteinExistence type="inferred from homology"/>
<feature type="active site" description="Proton acceptor" evidence="1">
    <location>
        <position position="182"/>
    </location>
</feature>
<dbReference type="EC" id="5.1.2.7" evidence="1"/>
<organism evidence="2 3">
    <name type="scientific">Fundidesulfovibrio magnetotacticus</name>
    <dbReference type="NCBI Taxonomy" id="2730080"/>
    <lineage>
        <taxon>Bacteria</taxon>
        <taxon>Pseudomonadati</taxon>
        <taxon>Thermodesulfobacteriota</taxon>
        <taxon>Desulfovibrionia</taxon>
        <taxon>Desulfovibrionales</taxon>
        <taxon>Desulfovibrionaceae</taxon>
        <taxon>Fundidesulfovibrio</taxon>
    </lineage>
</organism>
<dbReference type="HAMAP" id="MF_02243">
    <property type="entry name" value="UxaE"/>
    <property type="match status" value="1"/>
</dbReference>
<dbReference type="InterPro" id="IPR032586">
    <property type="entry name" value="UxaE"/>
</dbReference>
<keyword evidence="3" id="KW-1185">Reference proteome</keyword>
<comment type="cofactor">
    <cofactor evidence="1">
        <name>a divalent metal cation</name>
        <dbReference type="ChEBI" id="CHEBI:60240"/>
    </cofactor>
</comment>
<protein>
    <recommendedName>
        <fullName evidence="1">Tagaturonate/fructuronate epimerase</fullName>
        <shortName evidence="1">D-TagA/D-FruA epimerase</shortName>
        <ecNumber evidence="1">5.1.2.7</ecNumber>
    </recommendedName>
</protein>
<name>A0A6V8M0T5_9BACT</name>
<dbReference type="Pfam" id="PF16257">
    <property type="entry name" value="UxaE"/>
    <property type="match status" value="1"/>
</dbReference>
<gene>
    <name evidence="1" type="primary">uxaE</name>
    <name evidence="2" type="ORF">NNJEOMEG_03721</name>
</gene>
<dbReference type="GO" id="GO:0016856">
    <property type="term" value="F:racemase and epimerase activity, acting on hydroxy acids and derivatives"/>
    <property type="evidence" value="ECO:0007669"/>
    <property type="project" value="UniProtKB-UniRule"/>
</dbReference>
<comment type="caution">
    <text evidence="2">The sequence shown here is derived from an EMBL/GenBank/DDBJ whole genome shotgun (WGS) entry which is preliminary data.</text>
</comment>
<dbReference type="Proteomes" id="UP000494245">
    <property type="component" value="Unassembled WGS sequence"/>
</dbReference>
<keyword evidence="1" id="KW-0413">Isomerase</keyword>
<keyword evidence="1" id="KW-0479">Metal-binding</keyword>